<reference evidence="5" key="1">
    <citation type="journal article" date="2022" name="Environ. Microbiol.">
        <title>Geoalkalibacter halelectricus SAP #1 sp. nov. possessing extracellular electron transfer and mineral#reducing capabilities from a haloalkaline environment.</title>
        <authorList>
            <person name="Yadav S."/>
            <person name="Singh R."/>
            <person name="Sundharam S.S."/>
            <person name="Chaudhary S."/>
            <person name="Krishnamurthi S."/>
            <person name="Patil S.A."/>
        </authorList>
    </citation>
    <scope>NUCLEOTIDE SEQUENCE</scope>
    <source>
        <strain evidence="5">SAP-1</strain>
    </source>
</reference>
<dbReference type="Pfam" id="PF04509">
    <property type="entry name" value="CheC"/>
    <property type="match status" value="1"/>
</dbReference>
<keyword evidence="6" id="KW-1185">Reference proteome</keyword>
<keyword evidence="1" id="KW-0145">Chemotaxis</keyword>
<dbReference type="InterPro" id="IPR028976">
    <property type="entry name" value="CheC-like_sf"/>
</dbReference>
<dbReference type="InterPro" id="IPR007597">
    <property type="entry name" value="CheC"/>
</dbReference>
<keyword evidence="2" id="KW-0378">Hydrolase</keyword>
<accession>A0ABY5ZN59</accession>
<dbReference type="InterPro" id="IPR050992">
    <property type="entry name" value="CheZ_family_phosphatases"/>
</dbReference>
<organism evidence="5 6">
    <name type="scientific">Geoalkalibacter halelectricus</name>
    <dbReference type="NCBI Taxonomy" id="2847045"/>
    <lineage>
        <taxon>Bacteria</taxon>
        <taxon>Pseudomonadati</taxon>
        <taxon>Thermodesulfobacteriota</taxon>
        <taxon>Desulfuromonadia</taxon>
        <taxon>Desulfuromonadales</taxon>
        <taxon>Geoalkalibacteraceae</taxon>
        <taxon>Geoalkalibacter</taxon>
    </lineage>
</organism>
<evidence type="ECO:0000313" key="6">
    <source>
        <dbReference type="Proteomes" id="UP001060414"/>
    </source>
</evidence>
<sequence>MSFAHLTDAQRDALREISNIGMGHAAGALSRLLGETILLKVPRVSVADLGQVPELLGGPEQEVVGVSLRMHGDAQGSMLLIFPCASALQLLESLLGPRSVEEDLDEMAASTLKEVGNILASAYLSTLGGMLRLSLLPSVPALARDMAGAVVDHILIDLGRAGDEALMLETEFHSRAGEGRLLKGHFFLLPDPDSIQTLLRGLGGVV</sequence>
<dbReference type="Proteomes" id="UP001060414">
    <property type="component" value="Chromosome"/>
</dbReference>
<feature type="domain" description="Chemotaxis phosphatase CheX-like" evidence="4">
    <location>
        <begin position="66"/>
        <end position="134"/>
    </location>
</feature>
<protein>
    <submittedName>
        <fullName evidence="5">Chemotaxis protein CheC</fullName>
    </submittedName>
</protein>
<feature type="domain" description="CheC-like protein" evidence="3">
    <location>
        <begin position="10"/>
        <end position="45"/>
    </location>
</feature>
<dbReference type="PANTHER" id="PTHR43693:SF1">
    <property type="entry name" value="PROTEIN PHOSPHATASE CHEZ"/>
    <property type="match status" value="1"/>
</dbReference>
<gene>
    <name evidence="5" type="ORF">L9S41_02540</name>
</gene>
<evidence type="ECO:0000259" key="3">
    <source>
        <dbReference type="Pfam" id="PF04509"/>
    </source>
</evidence>
<proteinExistence type="predicted"/>
<dbReference type="EMBL" id="CP092109">
    <property type="protein sequence ID" value="UWZ80289.1"/>
    <property type="molecule type" value="Genomic_DNA"/>
</dbReference>
<dbReference type="RefSeq" id="WP_260748646.1">
    <property type="nucleotide sequence ID" value="NZ_CP092109.1"/>
</dbReference>
<evidence type="ECO:0000256" key="1">
    <source>
        <dbReference type="ARBA" id="ARBA00022500"/>
    </source>
</evidence>
<evidence type="ECO:0000259" key="4">
    <source>
        <dbReference type="Pfam" id="PF13690"/>
    </source>
</evidence>
<dbReference type="CDD" id="cd17909">
    <property type="entry name" value="CheC_ClassI"/>
    <property type="match status" value="1"/>
</dbReference>
<dbReference type="Pfam" id="PF13690">
    <property type="entry name" value="CheX"/>
    <property type="match status" value="1"/>
</dbReference>
<dbReference type="InterPro" id="IPR028051">
    <property type="entry name" value="CheX-like_dom"/>
</dbReference>
<dbReference type="SUPFAM" id="SSF103039">
    <property type="entry name" value="CheC-like"/>
    <property type="match status" value="1"/>
</dbReference>
<evidence type="ECO:0000313" key="5">
    <source>
        <dbReference type="EMBL" id="UWZ80289.1"/>
    </source>
</evidence>
<dbReference type="Gene3D" id="3.40.1550.10">
    <property type="entry name" value="CheC-like"/>
    <property type="match status" value="1"/>
</dbReference>
<evidence type="ECO:0000256" key="2">
    <source>
        <dbReference type="ARBA" id="ARBA00022801"/>
    </source>
</evidence>
<dbReference type="PANTHER" id="PTHR43693">
    <property type="entry name" value="PROTEIN PHOSPHATASE CHEZ"/>
    <property type="match status" value="1"/>
</dbReference>
<name>A0ABY5ZN59_9BACT</name>